<dbReference type="Proteomes" id="UP000320300">
    <property type="component" value="Unassembled WGS sequence"/>
</dbReference>
<keyword evidence="3" id="KW-1185">Reference proteome</keyword>
<feature type="region of interest" description="Disordered" evidence="1">
    <location>
        <begin position="27"/>
        <end position="52"/>
    </location>
</feature>
<reference evidence="2 3" key="1">
    <citation type="submission" date="2017-05" db="EMBL/GenBank/DDBJ databases">
        <authorList>
            <person name="Varghese N."/>
            <person name="Submissions S."/>
        </authorList>
    </citation>
    <scope>NUCLEOTIDE SEQUENCE [LARGE SCALE GENOMIC DNA]</scope>
    <source>
        <strain evidence="2 3">DSM 19036</strain>
    </source>
</reference>
<accession>A0A521BN53</accession>
<evidence type="ECO:0000256" key="1">
    <source>
        <dbReference type="SAM" id="MobiDB-lite"/>
    </source>
</evidence>
<protein>
    <submittedName>
        <fullName evidence="2">Uncharacterized protein</fullName>
    </submittedName>
</protein>
<dbReference type="OrthoDB" id="665435at2"/>
<dbReference type="RefSeq" id="WP_142527097.1">
    <property type="nucleotide sequence ID" value="NZ_CBCSJO010000003.1"/>
</dbReference>
<sequence length="221" mass="25289">MATRKDKSTIGEFRGSIGPIVIVDSLGGPVAKSQPKKRGKNSLNDEQKKHTGPFSKLNKFLQQATDVINLGYQLSKKAGMSRFNAAVQWHFKEALAEDQEKALIDFEKLKLSSPIKMTQKAWEPKVTSDEIHKMTVTWKLNPLPKKCTQLNDRAVIVVHFLERGRSRFMCYQDAMRRDLNFTTEVPFMMRGQKVHCYMFMLSADKKLVSDTQYLGALQLKF</sequence>
<gene>
    <name evidence="2" type="ORF">SAMN06265348_102443</name>
</gene>
<dbReference type="Pfam" id="PF19781">
    <property type="entry name" value="DUF6266"/>
    <property type="match status" value="1"/>
</dbReference>
<evidence type="ECO:0000313" key="2">
    <source>
        <dbReference type="EMBL" id="SMO48577.1"/>
    </source>
</evidence>
<organism evidence="2 3">
    <name type="scientific">Pedobacter westerhofensis</name>
    <dbReference type="NCBI Taxonomy" id="425512"/>
    <lineage>
        <taxon>Bacteria</taxon>
        <taxon>Pseudomonadati</taxon>
        <taxon>Bacteroidota</taxon>
        <taxon>Sphingobacteriia</taxon>
        <taxon>Sphingobacteriales</taxon>
        <taxon>Sphingobacteriaceae</taxon>
        <taxon>Pedobacter</taxon>
    </lineage>
</organism>
<dbReference type="EMBL" id="FXTN01000002">
    <property type="protein sequence ID" value="SMO48577.1"/>
    <property type="molecule type" value="Genomic_DNA"/>
</dbReference>
<proteinExistence type="predicted"/>
<evidence type="ECO:0000313" key="3">
    <source>
        <dbReference type="Proteomes" id="UP000320300"/>
    </source>
</evidence>
<name>A0A521BN53_9SPHI</name>
<dbReference type="InterPro" id="IPR046233">
    <property type="entry name" value="DUF6266"/>
</dbReference>
<dbReference type="AlphaFoldDB" id="A0A521BN53"/>